<organism evidence="1">
    <name type="scientific">Arundo donax</name>
    <name type="common">Giant reed</name>
    <name type="synonym">Donax arundinaceus</name>
    <dbReference type="NCBI Taxonomy" id="35708"/>
    <lineage>
        <taxon>Eukaryota</taxon>
        <taxon>Viridiplantae</taxon>
        <taxon>Streptophyta</taxon>
        <taxon>Embryophyta</taxon>
        <taxon>Tracheophyta</taxon>
        <taxon>Spermatophyta</taxon>
        <taxon>Magnoliopsida</taxon>
        <taxon>Liliopsida</taxon>
        <taxon>Poales</taxon>
        <taxon>Poaceae</taxon>
        <taxon>PACMAD clade</taxon>
        <taxon>Arundinoideae</taxon>
        <taxon>Arundineae</taxon>
        <taxon>Arundo</taxon>
    </lineage>
</organism>
<dbReference type="AlphaFoldDB" id="A0A0A9BF09"/>
<accession>A0A0A9BF09</accession>
<reference evidence="1" key="1">
    <citation type="submission" date="2014-09" db="EMBL/GenBank/DDBJ databases">
        <authorList>
            <person name="Magalhaes I.L.F."/>
            <person name="Oliveira U."/>
            <person name="Santos F.R."/>
            <person name="Vidigal T.H.D.A."/>
            <person name="Brescovit A.D."/>
            <person name="Santos A.J."/>
        </authorList>
    </citation>
    <scope>NUCLEOTIDE SEQUENCE</scope>
    <source>
        <tissue evidence="1">Shoot tissue taken approximately 20 cm above the soil surface</tissue>
    </source>
</reference>
<name>A0A0A9BF09_ARUDO</name>
<protein>
    <submittedName>
        <fullName evidence="1">Uncharacterized protein</fullName>
    </submittedName>
</protein>
<reference evidence="1" key="2">
    <citation type="journal article" date="2015" name="Data Brief">
        <title>Shoot transcriptome of the giant reed, Arundo donax.</title>
        <authorList>
            <person name="Barrero R.A."/>
            <person name="Guerrero F.D."/>
            <person name="Moolhuijzen P."/>
            <person name="Goolsby J.A."/>
            <person name="Tidwell J."/>
            <person name="Bellgard S.E."/>
            <person name="Bellgard M.I."/>
        </authorList>
    </citation>
    <scope>NUCLEOTIDE SEQUENCE</scope>
    <source>
        <tissue evidence="1">Shoot tissue taken approximately 20 cm above the soil surface</tissue>
    </source>
</reference>
<proteinExistence type="predicted"/>
<dbReference type="EMBL" id="GBRH01240008">
    <property type="protein sequence ID" value="JAD57887.1"/>
    <property type="molecule type" value="Transcribed_RNA"/>
</dbReference>
<sequence>MMILVASKQAPAKHVYVDATLNVEIGNQA</sequence>
<evidence type="ECO:0000313" key="1">
    <source>
        <dbReference type="EMBL" id="JAD57887.1"/>
    </source>
</evidence>